<keyword evidence="2 3" id="KW-0040">ANK repeat</keyword>
<dbReference type="Pfam" id="PF12796">
    <property type="entry name" value="Ank_2"/>
    <property type="match status" value="2"/>
</dbReference>
<dbReference type="SMART" id="SM00248">
    <property type="entry name" value="ANK"/>
    <property type="match status" value="5"/>
</dbReference>
<dbReference type="Proteomes" id="UP000664534">
    <property type="component" value="Unassembled WGS sequence"/>
</dbReference>
<organism evidence="4 5">
    <name type="scientific">Imshaugia aleurites</name>
    <dbReference type="NCBI Taxonomy" id="172621"/>
    <lineage>
        <taxon>Eukaryota</taxon>
        <taxon>Fungi</taxon>
        <taxon>Dikarya</taxon>
        <taxon>Ascomycota</taxon>
        <taxon>Pezizomycotina</taxon>
        <taxon>Lecanoromycetes</taxon>
        <taxon>OSLEUM clade</taxon>
        <taxon>Lecanoromycetidae</taxon>
        <taxon>Lecanorales</taxon>
        <taxon>Lecanorineae</taxon>
        <taxon>Parmeliaceae</taxon>
        <taxon>Imshaugia</taxon>
    </lineage>
</organism>
<evidence type="ECO:0000313" key="5">
    <source>
        <dbReference type="Proteomes" id="UP000664534"/>
    </source>
</evidence>
<comment type="caution">
    <text evidence="4">The sequence shown here is derived from an EMBL/GenBank/DDBJ whole genome shotgun (WGS) entry which is preliminary data.</text>
</comment>
<dbReference type="OrthoDB" id="4772757at2759"/>
<proteinExistence type="predicted"/>
<dbReference type="PROSITE" id="PS50297">
    <property type="entry name" value="ANK_REP_REGION"/>
    <property type="match status" value="1"/>
</dbReference>
<gene>
    <name evidence="4" type="ORF">IMSHALPRED_005230</name>
</gene>
<accession>A0A8H3FDJ0</accession>
<dbReference type="InterPro" id="IPR002110">
    <property type="entry name" value="Ankyrin_rpt"/>
</dbReference>
<keyword evidence="1" id="KW-0677">Repeat</keyword>
<dbReference type="SUPFAM" id="SSF48403">
    <property type="entry name" value="Ankyrin repeat"/>
    <property type="match status" value="1"/>
</dbReference>
<dbReference type="Gene3D" id="1.25.40.20">
    <property type="entry name" value="Ankyrin repeat-containing domain"/>
    <property type="match status" value="2"/>
</dbReference>
<dbReference type="AlphaFoldDB" id="A0A8H3FDJ0"/>
<sequence length="267" mass="28882">MDARKRAEIGDDLYNACDVGDLPTVLADISQQRSRDPTFSPLAAMMYVAAKRDHSAIVEHCLASGATISDELLRLIVVDRPIKTYEVILKAKAIDANYFIPWFGDVLTCVATDNDVDFVKLCLSYGADPNRNLFEEDKTALAAVAETASIEIATLLLEHGANIKNSAAAVAAAAAGKTDMVQFLLAKGADIDEMGIYHPYDRRCEERVGSALHQAARKGHQDIVSLLLREGADVNLKDLRGRTPLALAEAEGNDAVKSLLQEHGAFS</sequence>
<dbReference type="PROSITE" id="PS50088">
    <property type="entry name" value="ANK_REPEAT"/>
    <property type="match status" value="1"/>
</dbReference>
<feature type="repeat" description="ANK" evidence="3">
    <location>
        <begin position="207"/>
        <end position="239"/>
    </location>
</feature>
<name>A0A8H3FDJ0_9LECA</name>
<evidence type="ECO:0008006" key="6">
    <source>
        <dbReference type="Google" id="ProtNLM"/>
    </source>
</evidence>
<dbReference type="EMBL" id="CAJPDT010000028">
    <property type="protein sequence ID" value="CAF9921645.1"/>
    <property type="molecule type" value="Genomic_DNA"/>
</dbReference>
<dbReference type="InterPro" id="IPR051165">
    <property type="entry name" value="Multifunctional_ANK_Repeat"/>
</dbReference>
<protein>
    <recommendedName>
        <fullName evidence="6">Ankyrin repeat protein</fullName>
    </recommendedName>
</protein>
<evidence type="ECO:0000256" key="2">
    <source>
        <dbReference type="ARBA" id="ARBA00023043"/>
    </source>
</evidence>
<evidence type="ECO:0000256" key="1">
    <source>
        <dbReference type="ARBA" id="ARBA00022737"/>
    </source>
</evidence>
<dbReference type="PANTHER" id="PTHR24123:SF33">
    <property type="entry name" value="PROTEIN HOS4"/>
    <property type="match status" value="1"/>
</dbReference>
<evidence type="ECO:0000256" key="3">
    <source>
        <dbReference type="PROSITE-ProRule" id="PRU00023"/>
    </source>
</evidence>
<evidence type="ECO:0000313" key="4">
    <source>
        <dbReference type="EMBL" id="CAF9921645.1"/>
    </source>
</evidence>
<keyword evidence="5" id="KW-1185">Reference proteome</keyword>
<reference evidence="4" key="1">
    <citation type="submission" date="2021-03" db="EMBL/GenBank/DDBJ databases">
        <authorList>
            <person name="Tagirdzhanova G."/>
        </authorList>
    </citation>
    <scope>NUCLEOTIDE SEQUENCE</scope>
</reference>
<dbReference type="PANTHER" id="PTHR24123">
    <property type="entry name" value="ANKYRIN REPEAT-CONTAINING"/>
    <property type="match status" value="1"/>
</dbReference>
<dbReference type="InterPro" id="IPR036770">
    <property type="entry name" value="Ankyrin_rpt-contain_sf"/>
</dbReference>